<feature type="region of interest" description="Disordered" evidence="6">
    <location>
        <begin position="1690"/>
        <end position="1723"/>
    </location>
</feature>
<dbReference type="PANTHER" id="PTHR11439">
    <property type="entry name" value="GAG-POL-RELATED RETROTRANSPOSON"/>
    <property type="match status" value="1"/>
</dbReference>
<keyword evidence="5" id="KW-0479">Metal-binding</keyword>
<dbReference type="SUPFAM" id="SSF53098">
    <property type="entry name" value="Ribonuclease H-like"/>
    <property type="match status" value="1"/>
</dbReference>
<reference evidence="9 10" key="1">
    <citation type="submission" date="2020-05" db="EMBL/GenBank/DDBJ databases">
        <title>Ceratocystis lukuohia genome.</title>
        <authorList>
            <person name="Harrington T.C."/>
            <person name="Kim K."/>
            <person name="Mayers C.G."/>
        </authorList>
    </citation>
    <scope>NUCLEOTIDE SEQUENCE [LARGE SCALE GENOMIC DNA]</scope>
    <source>
        <strain evidence="9 10">C4212</strain>
    </source>
</reference>
<comment type="caution">
    <text evidence="9">The sequence shown here is derived from an EMBL/GenBank/DDBJ whole genome shotgun (WGS) entry which is preliminary data.</text>
</comment>
<keyword evidence="5" id="KW-0862">Zinc</keyword>
<keyword evidence="2" id="KW-0378">Hydrolase</keyword>
<feature type="region of interest" description="Disordered" evidence="6">
    <location>
        <begin position="297"/>
        <end position="333"/>
    </location>
</feature>
<dbReference type="PROSITE" id="PS50994">
    <property type="entry name" value="INTEGRASE"/>
    <property type="match status" value="1"/>
</dbReference>
<feature type="domain" description="CCHC-type" evidence="7">
    <location>
        <begin position="289"/>
        <end position="304"/>
    </location>
</feature>
<keyword evidence="5" id="KW-0863">Zinc-finger</keyword>
<evidence type="ECO:0000313" key="10">
    <source>
        <dbReference type="Proteomes" id="UP001610728"/>
    </source>
</evidence>
<evidence type="ECO:0000259" key="7">
    <source>
        <dbReference type="PROSITE" id="PS50158"/>
    </source>
</evidence>
<organism evidence="9 10">
    <name type="scientific">Ceratocystis lukuohia</name>
    <dbReference type="NCBI Taxonomy" id="2019550"/>
    <lineage>
        <taxon>Eukaryota</taxon>
        <taxon>Fungi</taxon>
        <taxon>Dikarya</taxon>
        <taxon>Ascomycota</taxon>
        <taxon>Pezizomycotina</taxon>
        <taxon>Sordariomycetes</taxon>
        <taxon>Hypocreomycetidae</taxon>
        <taxon>Microascales</taxon>
        <taxon>Ceratocystidaceae</taxon>
        <taxon>Ceratocystis</taxon>
    </lineage>
</organism>
<dbReference type="GeneID" id="98119717"/>
<protein>
    <submittedName>
        <fullName evidence="9">Copia protease</fullName>
    </submittedName>
</protein>
<dbReference type="EMBL" id="JABSNW010000006">
    <property type="protein sequence ID" value="KAL2886491.1"/>
    <property type="molecule type" value="Genomic_DNA"/>
</dbReference>
<feature type="compositionally biased region" description="Polar residues" evidence="6">
    <location>
        <begin position="852"/>
        <end position="877"/>
    </location>
</feature>
<dbReference type="GO" id="GO:0008233">
    <property type="term" value="F:peptidase activity"/>
    <property type="evidence" value="ECO:0007669"/>
    <property type="project" value="UniProtKB-KW"/>
</dbReference>
<dbReference type="Gene3D" id="3.30.420.10">
    <property type="entry name" value="Ribonuclease H-like superfamily/Ribonuclease H"/>
    <property type="match status" value="1"/>
</dbReference>
<keyword evidence="3" id="KW-0694">RNA-binding</keyword>
<evidence type="ECO:0000313" key="9">
    <source>
        <dbReference type="EMBL" id="KAL2886491.1"/>
    </source>
</evidence>
<dbReference type="Pfam" id="PF07727">
    <property type="entry name" value="RVT_2"/>
    <property type="match status" value="1"/>
</dbReference>
<feature type="compositionally biased region" description="Low complexity" evidence="6">
    <location>
        <begin position="8"/>
        <end position="31"/>
    </location>
</feature>
<sequence>MAPHQDPSSAQEQNSDASSQASSAQEQNSSAPKQAQPVGNMVDSTMMANFMNVMATFQKSAMKAERESETEVKPVQNPKELTIAQLKQNDWSFSVGPESMLSSDETWHTWYDDLVSSLEDIDLTPSDVDDLPPATRRRIIRDVRSTISQRLRQHVVGYKSFTPLIDQLRSLTIGDTERPEAEVEIELCSLEFRTGETLAEFLDRYQLLLARACAIGLELNDRMKMSFMIAAIEKHYGALSLQMRSMHKFSNAFSLLRAEAKSQRYKRPPVPLPSTKAAGTSSGKRGPGCWNCGVSGHHSNKCPEKRDNAKVKSKANEFKGRRQSGPLNNSAQNEKSIAVAAAESDEEEGTPNSQEPQIPYIYTVSVCTDTNDPSDHALTKQHDRPLKSWLADSGANTHAVNDLKHFVPGSVVDVRVGVKTGNGRLVARKRGNIAIYVPGYNTTVFLHNVLFLPESPVNLLSLQLWYKVGGRLNGMKMVYDNQVKIIISQKFLFDAVNVPGSWSEQQNSENNDAILFPVQMQHSSSAALERTRLAHMRAGHINDESLRATCSAVRGVAVNKPRFDDTWPCDTCVKAKAVHYTPQDKRPPVHAVMDCIHVDVASVGWSSRNDAKYFVVITDEYTRYKSAIAIPKLTKQAGDLVITEIKAWTLQTGRRPIKLMMDNGTDVNISKMKRWAASEGITVHTSSTYSPAQNGIAERAVQEVTRKLRCAVADGLPEDFWDVALPSVISQINNVVPAASKTKRSPQWEWEREIARLAGRPEPEAPSIAHFRVIGSRAVVTLSDQDVAKMKIPKITPRGVDGILLGYEGTHMYVVFIPSMDKIVRTQNVRILESITRPDTATLISRPQGTLRQTLENKKPNASVQSTGGTNISNPSSDKTEGNLMALSIYTEPATPKQALAASEKWREAINKDIENMLSYDVFEFVKAPKDRNLIPMKWVFKVKLDGKYKARLVARGDRQKEGIDYNKTFASTAHTDSWRILMSCAVATGRVVRQADITAAYLHGIIQEDVYVRPPAELQTYFEQFPEAGKKVGFAPGLAIKLRRTLYGLKQSGHEWQQVLKANLKDMGFHQIPCDPATYRDDVRDMTVCSHVDDLLYDGPDERTVKEFERELCRRFHTNLSEVPKWLLGVNLAFNPNSISLDQITLIEDILEEAGMQNCKPSQTPAELPAPCPWQEKENDTEDHELGKQLADRYRRLVGRMMYASTMTRPDIAYALGRLVAAFKAPKLSDNKALTKLLRYLSANKSFKIVYTAPTRQPRHKTIRCYMYTDATWVDGPDGRSTSGIIIFIAGGPVMWMCRRQKVVARSSLESELISMSEGMAAAAYAKNFASAIGHTLEIEVYADNKGGISTANKSDATSKATRHIRASDMYIREKVADGTARLGYVSTKQQIADALTKPLSGPLVEKYNKVMFGGLDPHTPPHHTYEAECVAAAGLATTATWLKPLFEEIFQVEEVRPIETPMDNQSALAVANGSTVSTRNRHFLIKQTSLREAIQADIIKATYTPTDQMIADGLTKALPRAKFCHDTDEMSARPNPPSSPDSFESFSEEVASHTGAWFEYFRSLFSYADEKEAEIATLNHTMTNEFANFTAVRDSLTTNFQATQGQLDYVQNELKEARGELYQARLNEQRALDKLQLAIPPPTALAVPTVVEGEASASVPASVPTSVPVPAPAPFSAKQFMMPRTAQLSERLPDPAKFNGDKKDLRPRQPPEYCRDHYNVPGKPEKLRALHNVPHKDRPSNLPPRPLGLRNLNIVPITKEGAIAYSRRSSCRLFVATLEEIDGILNCPDSPTPPEPEPFSLPAELSDFADVFSPREAE</sequence>
<feature type="domain" description="Integrase catalytic" evidence="8">
    <location>
        <begin position="583"/>
        <end position="754"/>
    </location>
</feature>
<dbReference type="InterPro" id="IPR036397">
    <property type="entry name" value="RNaseH_sf"/>
</dbReference>
<feature type="region of interest" description="Disordered" evidence="6">
    <location>
        <begin position="264"/>
        <end position="285"/>
    </location>
</feature>
<dbReference type="CDD" id="cd09272">
    <property type="entry name" value="RNase_HI_RT_Ty1"/>
    <property type="match status" value="1"/>
</dbReference>
<dbReference type="GO" id="GO:0006508">
    <property type="term" value="P:proteolysis"/>
    <property type="evidence" value="ECO:0007669"/>
    <property type="project" value="UniProtKB-KW"/>
</dbReference>
<keyword evidence="10" id="KW-1185">Reference proteome</keyword>
<evidence type="ECO:0000259" key="8">
    <source>
        <dbReference type="PROSITE" id="PS50994"/>
    </source>
</evidence>
<keyword evidence="4" id="KW-0496">Mitochondrion</keyword>
<dbReference type="SUPFAM" id="SSF56672">
    <property type="entry name" value="DNA/RNA polymerases"/>
    <property type="match status" value="1"/>
</dbReference>
<dbReference type="RefSeq" id="XP_070857671.1">
    <property type="nucleotide sequence ID" value="XM_071003584.1"/>
</dbReference>
<evidence type="ECO:0000256" key="1">
    <source>
        <dbReference type="ARBA" id="ARBA00004173"/>
    </source>
</evidence>
<feature type="compositionally biased region" description="Basic and acidic residues" evidence="6">
    <location>
        <begin position="301"/>
        <end position="320"/>
    </location>
</feature>
<feature type="compositionally biased region" description="Basic and acidic residues" evidence="6">
    <location>
        <begin position="1693"/>
        <end position="1723"/>
    </location>
</feature>
<gene>
    <name evidence="9" type="ORF">HOO65_060321</name>
</gene>
<dbReference type="PROSITE" id="PS50158">
    <property type="entry name" value="ZF_CCHC"/>
    <property type="match status" value="1"/>
</dbReference>
<evidence type="ECO:0000256" key="5">
    <source>
        <dbReference type="PROSITE-ProRule" id="PRU00047"/>
    </source>
</evidence>
<feature type="region of interest" description="Disordered" evidence="6">
    <location>
        <begin position="1"/>
        <end position="37"/>
    </location>
</feature>
<name>A0ABR4MDZ6_9PEZI</name>
<feature type="region of interest" description="Disordered" evidence="6">
    <location>
        <begin position="852"/>
        <end position="878"/>
    </location>
</feature>
<dbReference type="Proteomes" id="UP001610728">
    <property type="component" value="Unassembled WGS sequence"/>
</dbReference>
<accession>A0ABR4MDZ6</accession>
<dbReference type="Pfam" id="PF22936">
    <property type="entry name" value="Pol_BBD"/>
    <property type="match status" value="1"/>
</dbReference>
<dbReference type="InterPro" id="IPR001878">
    <property type="entry name" value="Znf_CCHC"/>
</dbReference>
<dbReference type="InterPro" id="IPR043502">
    <property type="entry name" value="DNA/RNA_pol_sf"/>
</dbReference>
<dbReference type="InterPro" id="IPR054722">
    <property type="entry name" value="PolX-like_BBD"/>
</dbReference>
<dbReference type="InterPro" id="IPR012337">
    <property type="entry name" value="RNaseH-like_sf"/>
</dbReference>
<dbReference type="PANTHER" id="PTHR11439:SF463">
    <property type="entry name" value="REVERSE TRANSCRIPTASE TY1_COPIA-TYPE DOMAIN-CONTAINING PROTEIN"/>
    <property type="match status" value="1"/>
</dbReference>
<evidence type="ECO:0000256" key="2">
    <source>
        <dbReference type="ARBA" id="ARBA00022750"/>
    </source>
</evidence>
<dbReference type="SUPFAM" id="SSF57756">
    <property type="entry name" value="Retrovirus zinc finger-like domains"/>
    <property type="match status" value="1"/>
</dbReference>
<dbReference type="InterPro" id="IPR013103">
    <property type="entry name" value="RVT_2"/>
</dbReference>
<evidence type="ECO:0000256" key="4">
    <source>
        <dbReference type="ARBA" id="ARBA00023128"/>
    </source>
</evidence>
<dbReference type="InterPro" id="IPR036875">
    <property type="entry name" value="Znf_CCHC_sf"/>
</dbReference>
<keyword evidence="2" id="KW-0064">Aspartyl protease</keyword>
<evidence type="ECO:0000256" key="3">
    <source>
        <dbReference type="ARBA" id="ARBA00022884"/>
    </source>
</evidence>
<proteinExistence type="predicted"/>
<comment type="subcellular location">
    <subcellularLocation>
        <location evidence="1">Mitochondrion</location>
    </subcellularLocation>
</comment>
<keyword evidence="9" id="KW-0645">Protease</keyword>
<dbReference type="InterPro" id="IPR001584">
    <property type="entry name" value="Integrase_cat-core"/>
</dbReference>
<evidence type="ECO:0000256" key="6">
    <source>
        <dbReference type="SAM" id="MobiDB-lite"/>
    </source>
</evidence>